<dbReference type="PANTHER" id="PTHR15323:SF6">
    <property type="entry name" value="CELL DIVISION CYCLE PROTEIN 123 HOMOLOG"/>
    <property type="match status" value="1"/>
</dbReference>
<dbReference type="Pfam" id="PF07065">
    <property type="entry name" value="D123"/>
    <property type="match status" value="1"/>
</dbReference>
<sequence length="400" mass="47225">MNEYEDSSLRHSQPLFNVENKYMKERLQKIVDESLYDIDQWCEELIDVNVQQDDDQSPLLLTPKTRFFNLSLDQAHALVHYYQQYVLKHSNKITEKDEIAIQQLKEQIRNLWNQEKCFMGRKVFCRLSTRSPKDAALFDQSECYGRCKKLLKKKWIASYLKYKQRKDRSEAAIPSRDYILNTEADDFTNYITHVMSHSEEYLSFMQCSQQGLAVENENQVLDVLTNSERVLQDLTRALDFPEVFNVKLILREWCPEITYEYEFRGFVHNYELIALCQYDNTCLVQELIDKKDEISSSILQYYDTTVKPILLHKSTQASSVISKWNGEVIMDFAILQPSKKIIVIECNPFNNGTGASLFEVDRSDMKERYNTNKQFEFRVVTQQWYAECSEQAKCFIVVDI</sequence>
<comment type="caution">
    <text evidence="2">The sequence shown here is derived from an EMBL/GenBank/DDBJ whole genome shotgun (WGS) entry which is preliminary data.</text>
</comment>
<keyword evidence="3" id="KW-1185">Reference proteome</keyword>
<proteinExistence type="inferred from homology"/>
<dbReference type="Proteomes" id="UP000816034">
    <property type="component" value="Unassembled WGS sequence"/>
</dbReference>
<dbReference type="RefSeq" id="XP_044541995.1">
    <property type="nucleotide sequence ID" value="XM_044688940.1"/>
</dbReference>
<evidence type="ECO:0000256" key="1">
    <source>
        <dbReference type="ARBA" id="ARBA00011047"/>
    </source>
</evidence>
<evidence type="ECO:0008006" key="4">
    <source>
        <dbReference type="Google" id="ProtNLM"/>
    </source>
</evidence>
<protein>
    <recommendedName>
        <fullName evidence="4">Cell division cycle protein 123</fullName>
    </recommendedName>
</protein>
<reference evidence="2 3" key="1">
    <citation type="journal article" date="2018" name="BMC Genomics">
        <title>The genome of Naegleria lovaniensis, the basis for a comparative approach to unravel pathogenicity factors of the human pathogenic amoeba N. fowleri.</title>
        <authorList>
            <person name="Liechti N."/>
            <person name="Schurch N."/>
            <person name="Bruggmann R."/>
            <person name="Wittwer M."/>
        </authorList>
    </citation>
    <scope>NUCLEOTIDE SEQUENCE [LARGE SCALE GENOMIC DNA]</scope>
    <source>
        <strain evidence="2 3">ATCC 30569</strain>
    </source>
</reference>
<evidence type="ECO:0000313" key="3">
    <source>
        <dbReference type="Proteomes" id="UP000816034"/>
    </source>
</evidence>
<organism evidence="2 3">
    <name type="scientific">Naegleria lovaniensis</name>
    <name type="common">Amoeba</name>
    <dbReference type="NCBI Taxonomy" id="51637"/>
    <lineage>
        <taxon>Eukaryota</taxon>
        <taxon>Discoba</taxon>
        <taxon>Heterolobosea</taxon>
        <taxon>Tetramitia</taxon>
        <taxon>Eutetramitia</taxon>
        <taxon>Vahlkampfiidae</taxon>
        <taxon>Naegleria</taxon>
    </lineage>
</organism>
<accession>A0AA88GC69</accession>
<dbReference type="GeneID" id="68105553"/>
<dbReference type="GO" id="GO:0005737">
    <property type="term" value="C:cytoplasm"/>
    <property type="evidence" value="ECO:0007669"/>
    <property type="project" value="TreeGrafter"/>
</dbReference>
<dbReference type="InterPro" id="IPR009772">
    <property type="entry name" value="CDC123"/>
</dbReference>
<dbReference type="EMBL" id="PYSW02000066">
    <property type="protein sequence ID" value="KAG2372820.1"/>
    <property type="molecule type" value="Genomic_DNA"/>
</dbReference>
<name>A0AA88GC69_NAELO</name>
<evidence type="ECO:0000313" key="2">
    <source>
        <dbReference type="EMBL" id="KAG2372820.1"/>
    </source>
</evidence>
<comment type="similarity">
    <text evidence="1">Belongs to the CDC123 family.</text>
</comment>
<dbReference type="AlphaFoldDB" id="A0AA88GC69"/>
<gene>
    <name evidence="2" type="ORF">C9374_013100</name>
</gene>
<dbReference type="PANTHER" id="PTHR15323">
    <property type="entry name" value="D123 PROTEIN"/>
    <property type="match status" value="1"/>
</dbReference>